<dbReference type="RefSeq" id="WP_394846499.1">
    <property type="nucleotide sequence ID" value="NZ_CP089982.1"/>
</dbReference>
<dbReference type="SUPFAM" id="SSF55781">
    <property type="entry name" value="GAF domain-like"/>
    <property type="match status" value="1"/>
</dbReference>
<keyword evidence="3" id="KW-1185">Reference proteome</keyword>
<dbReference type="EMBL" id="CP089982">
    <property type="protein sequence ID" value="WXA95889.1"/>
    <property type="molecule type" value="Genomic_DNA"/>
</dbReference>
<protein>
    <submittedName>
        <fullName evidence="2">GAF domain-containing protein</fullName>
    </submittedName>
</protein>
<dbReference type="InterPro" id="IPR003018">
    <property type="entry name" value="GAF"/>
</dbReference>
<proteinExistence type="predicted"/>
<dbReference type="InterPro" id="IPR029016">
    <property type="entry name" value="GAF-like_dom_sf"/>
</dbReference>
<sequence length="153" mass="16767">MIQPKQDLVLQIKDILLADGDRATKGSQICKVIRTRLDQKWVGIYDVHKSEYAVVAWSGPAAPAFFRFAGGKGLTAEAVTLRKTVVAGDVKSDPRYVSTHGNTQSEIIVPIISSARDTVVGTIDVQSERLHAFSKAHRELLEECAAALLPLWQ</sequence>
<feature type="domain" description="GAF" evidence="1">
    <location>
        <begin position="41"/>
        <end position="146"/>
    </location>
</feature>
<evidence type="ECO:0000259" key="1">
    <source>
        <dbReference type="Pfam" id="PF13185"/>
    </source>
</evidence>
<organism evidence="2 3">
    <name type="scientific">Pendulispora brunnea</name>
    <dbReference type="NCBI Taxonomy" id="2905690"/>
    <lineage>
        <taxon>Bacteria</taxon>
        <taxon>Pseudomonadati</taxon>
        <taxon>Myxococcota</taxon>
        <taxon>Myxococcia</taxon>
        <taxon>Myxococcales</taxon>
        <taxon>Sorangiineae</taxon>
        <taxon>Pendulisporaceae</taxon>
        <taxon>Pendulispora</taxon>
    </lineage>
</organism>
<evidence type="ECO:0000313" key="3">
    <source>
        <dbReference type="Proteomes" id="UP001379533"/>
    </source>
</evidence>
<reference evidence="2 3" key="1">
    <citation type="submission" date="2021-12" db="EMBL/GenBank/DDBJ databases">
        <title>Discovery of the Pendulisporaceae a myxobacterial family with distinct sporulation behavior and unique specialized metabolism.</title>
        <authorList>
            <person name="Garcia R."/>
            <person name="Popoff A."/>
            <person name="Bader C.D."/>
            <person name="Loehr J."/>
            <person name="Walesch S."/>
            <person name="Walt C."/>
            <person name="Boldt J."/>
            <person name="Bunk B."/>
            <person name="Haeckl F.J.F.P.J."/>
            <person name="Gunesch A.P."/>
            <person name="Birkelbach J."/>
            <person name="Nuebel U."/>
            <person name="Pietschmann T."/>
            <person name="Bach T."/>
            <person name="Mueller R."/>
        </authorList>
    </citation>
    <scope>NUCLEOTIDE SEQUENCE [LARGE SCALE GENOMIC DNA]</scope>
    <source>
        <strain evidence="2 3">MSr12523</strain>
    </source>
</reference>
<gene>
    <name evidence="2" type="ORF">LZC95_03420</name>
</gene>
<dbReference type="Proteomes" id="UP001379533">
    <property type="component" value="Chromosome"/>
</dbReference>
<accession>A0ABZ2KG54</accession>
<dbReference type="Pfam" id="PF13185">
    <property type="entry name" value="GAF_2"/>
    <property type="match status" value="1"/>
</dbReference>
<name>A0ABZ2KG54_9BACT</name>
<evidence type="ECO:0000313" key="2">
    <source>
        <dbReference type="EMBL" id="WXA95889.1"/>
    </source>
</evidence>
<dbReference type="Gene3D" id="3.30.450.40">
    <property type="match status" value="1"/>
</dbReference>